<evidence type="ECO:0000313" key="7">
    <source>
        <dbReference type="Proteomes" id="UP000181962"/>
    </source>
</evidence>
<evidence type="ECO:0000256" key="3">
    <source>
        <dbReference type="ARBA" id="ARBA00023163"/>
    </source>
</evidence>
<dbReference type="PROSITE" id="PS50110">
    <property type="entry name" value="RESPONSE_REGULATORY"/>
    <property type="match status" value="1"/>
</dbReference>
<dbReference type="PANTHER" id="PTHR44591">
    <property type="entry name" value="STRESS RESPONSE REGULATOR PROTEIN 1"/>
    <property type="match status" value="1"/>
</dbReference>
<reference evidence="6 7" key="1">
    <citation type="submission" date="2016-11" db="EMBL/GenBank/DDBJ databases">
        <title>Complete Genome Sequence of Bradyrhizobium sp. strain J5, an isolated from soybean nodule in Hokkaido.</title>
        <authorList>
            <person name="Kanehara K."/>
        </authorList>
    </citation>
    <scope>NUCLEOTIDE SEQUENCE [LARGE SCALE GENOMIC DNA]</scope>
    <source>
        <strain evidence="6 7">J5</strain>
    </source>
</reference>
<dbReference type="InterPro" id="IPR001789">
    <property type="entry name" value="Sig_transdc_resp-reg_receiver"/>
</dbReference>
<keyword evidence="3" id="KW-0804">Transcription</keyword>
<dbReference type="Pfam" id="PF00072">
    <property type="entry name" value="Response_reg"/>
    <property type="match status" value="1"/>
</dbReference>
<feature type="modified residue" description="4-aspartylphosphate" evidence="4">
    <location>
        <position position="53"/>
    </location>
</feature>
<dbReference type="PANTHER" id="PTHR44591:SF3">
    <property type="entry name" value="RESPONSE REGULATORY DOMAIN-CONTAINING PROTEIN"/>
    <property type="match status" value="1"/>
</dbReference>
<dbReference type="EMBL" id="CP017637">
    <property type="protein sequence ID" value="APG09836.1"/>
    <property type="molecule type" value="Genomic_DNA"/>
</dbReference>
<dbReference type="Gene3D" id="3.40.50.2300">
    <property type="match status" value="1"/>
</dbReference>
<dbReference type="RefSeq" id="WP_071911022.1">
    <property type="nucleotide sequence ID" value="NZ_CP017637.1"/>
</dbReference>
<sequence>MASVLLVEDEALIRMMVANMLEELGHTVSAEAANLAQALALASSAEFDFAILDFSLGAETSVSVADALQVRNIPFAFASGYGSDGVPEKFLSRPRLRKPFQIDQLRTCITDLLNVP</sequence>
<gene>
    <name evidence="6" type="ORF">BKD09_15985</name>
</gene>
<evidence type="ECO:0000256" key="1">
    <source>
        <dbReference type="ARBA" id="ARBA00022553"/>
    </source>
</evidence>
<dbReference type="AlphaFoldDB" id="A0A1L3F933"/>
<proteinExistence type="predicted"/>
<organism evidence="6 7">
    <name type="scientific">Bradyrhizobium japonicum</name>
    <dbReference type="NCBI Taxonomy" id="375"/>
    <lineage>
        <taxon>Bacteria</taxon>
        <taxon>Pseudomonadati</taxon>
        <taxon>Pseudomonadota</taxon>
        <taxon>Alphaproteobacteria</taxon>
        <taxon>Hyphomicrobiales</taxon>
        <taxon>Nitrobacteraceae</taxon>
        <taxon>Bradyrhizobium</taxon>
    </lineage>
</organism>
<keyword evidence="2" id="KW-0805">Transcription regulation</keyword>
<feature type="domain" description="Response regulatory" evidence="5">
    <location>
        <begin position="3"/>
        <end position="113"/>
    </location>
</feature>
<dbReference type="SUPFAM" id="SSF52172">
    <property type="entry name" value="CheY-like"/>
    <property type="match status" value="1"/>
</dbReference>
<evidence type="ECO:0000259" key="5">
    <source>
        <dbReference type="PROSITE" id="PS50110"/>
    </source>
</evidence>
<keyword evidence="1 4" id="KW-0597">Phosphoprotein</keyword>
<dbReference type="SMART" id="SM00448">
    <property type="entry name" value="REC"/>
    <property type="match status" value="1"/>
</dbReference>
<evidence type="ECO:0000256" key="2">
    <source>
        <dbReference type="ARBA" id="ARBA00023015"/>
    </source>
</evidence>
<dbReference type="InterPro" id="IPR011006">
    <property type="entry name" value="CheY-like_superfamily"/>
</dbReference>
<dbReference type="InterPro" id="IPR050595">
    <property type="entry name" value="Bact_response_regulator"/>
</dbReference>
<accession>A0A1L3F933</accession>
<dbReference type="GO" id="GO:0000160">
    <property type="term" value="P:phosphorelay signal transduction system"/>
    <property type="evidence" value="ECO:0007669"/>
    <property type="project" value="InterPro"/>
</dbReference>
<dbReference type="OrthoDB" id="582170at2"/>
<evidence type="ECO:0000256" key="4">
    <source>
        <dbReference type="PROSITE-ProRule" id="PRU00169"/>
    </source>
</evidence>
<dbReference type="Proteomes" id="UP000181962">
    <property type="component" value="Chromosome"/>
</dbReference>
<protein>
    <recommendedName>
        <fullName evidence="5">Response regulatory domain-containing protein</fullName>
    </recommendedName>
</protein>
<evidence type="ECO:0000313" key="6">
    <source>
        <dbReference type="EMBL" id="APG09836.1"/>
    </source>
</evidence>
<name>A0A1L3F933_BRAJP</name>